<keyword evidence="6 8" id="KW-0472">Membrane</keyword>
<feature type="transmembrane region" description="Helical" evidence="10">
    <location>
        <begin position="122"/>
        <end position="139"/>
    </location>
</feature>
<evidence type="ECO:0000256" key="4">
    <source>
        <dbReference type="ARBA" id="ARBA00022692"/>
    </source>
</evidence>
<dbReference type="PANTHER" id="PTHR10464">
    <property type="entry name" value="UREA TRANSPORTER"/>
    <property type="match status" value="1"/>
</dbReference>
<comment type="similarity">
    <text evidence="2 8">Belongs to the urea transporter family.</text>
</comment>
<evidence type="ECO:0000256" key="8">
    <source>
        <dbReference type="PIRNR" id="PIRNR016502"/>
    </source>
</evidence>
<accession>A0A6G1Q599</accession>
<organism evidence="11 12">
    <name type="scientific">Channa argus</name>
    <name type="common">Northern snakehead</name>
    <name type="synonym">Ophicephalus argus</name>
    <dbReference type="NCBI Taxonomy" id="215402"/>
    <lineage>
        <taxon>Eukaryota</taxon>
        <taxon>Metazoa</taxon>
        <taxon>Chordata</taxon>
        <taxon>Craniata</taxon>
        <taxon>Vertebrata</taxon>
        <taxon>Euteleostomi</taxon>
        <taxon>Actinopterygii</taxon>
        <taxon>Neopterygii</taxon>
        <taxon>Teleostei</taxon>
        <taxon>Neoteleostei</taxon>
        <taxon>Acanthomorphata</taxon>
        <taxon>Anabantaria</taxon>
        <taxon>Anabantiformes</taxon>
        <taxon>Channoidei</taxon>
        <taxon>Channidae</taxon>
        <taxon>Channa</taxon>
    </lineage>
</organism>
<feature type="transmembrane region" description="Helical" evidence="10">
    <location>
        <begin position="308"/>
        <end position="330"/>
    </location>
</feature>
<feature type="transmembrane region" description="Helical" evidence="10">
    <location>
        <begin position="281"/>
        <end position="302"/>
    </location>
</feature>
<evidence type="ECO:0000256" key="3">
    <source>
        <dbReference type="ARBA" id="ARBA00022475"/>
    </source>
</evidence>
<keyword evidence="4 10" id="KW-0812">Transmembrane</keyword>
<comment type="catalytic activity">
    <reaction evidence="7">
        <text>urea(in) = urea(out)</text>
        <dbReference type="Rhea" id="RHEA:32799"/>
        <dbReference type="ChEBI" id="CHEBI:16199"/>
    </reaction>
</comment>
<evidence type="ECO:0000256" key="6">
    <source>
        <dbReference type="ARBA" id="ARBA00023136"/>
    </source>
</evidence>
<dbReference type="Gene3D" id="1.10.3430.10">
    <property type="entry name" value="Ammonium transporter AmtB like domains"/>
    <property type="match status" value="2"/>
</dbReference>
<name>A0A6G1Q599_CHAAH</name>
<feature type="transmembrane region" description="Helical" evidence="10">
    <location>
        <begin position="181"/>
        <end position="200"/>
    </location>
</feature>
<dbReference type="AlphaFoldDB" id="A0A6G1Q599"/>
<dbReference type="GO" id="GO:0015204">
    <property type="term" value="F:urea transmembrane transporter activity"/>
    <property type="evidence" value="ECO:0007669"/>
    <property type="project" value="InterPro"/>
</dbReference>
<dbReference type="InterPro" id="IPR029020">
    <property type="entry name" value="Ammonium/urea_transptr"/>
</dbReference>
<evidence type="ECO:0000256" key="7">
    <source>
        <dbReference type="ARBA" id="ARBA00033993"/>
    </source>
</evidence>
<feature type="region of interest" description="Disordered" evidence="9">
    <location>
        <begin position="343"/>
        <end position="363"/>
    </location>
</feature>
<dbReference type="Proteomes" id="UP000503349">
    <property type="component" value="Chromosome 13"/>
</dbReference>
<protein>
    <recommendedName>
        <fullName evidence="8">Urea transporter</fullName>
    </recommendedName>
</protein>
<feature type="transmembrane region" description="Helical" evidence="10">
    <location>
        <begin position="251"/>
        <end position="274"/>
    </location>
</feature>
<evidence type="ECO:0000256" key="9">
    <source>
        <dbReference type="SAM" id="MobiDB-lite"/>
    </source>
</evidence>
<reference evidence="12" key="2">
    <citation type="submission" date="2019-02" db="EMBL/GenBank/DDBJ databases">
        <title>Opniocepnalus argus Var Kimnra genome.</title>
        <authorList>
            <person name="Zhou C."/>
            <person name="Xiao S."/>
        </authorList>
    </citation>
    <scope>NUCLEOTIDE SEQUENCE [LARGE SCALE GENOMIC DNA]</scope>
</reference>
<keyword evidence="12" id="KW-1185">Reference proteome</keyword>
<keyword evidence="5 10" id="KW-1133">Transmembrane helix</keyword>
<gene>
    <name evidence="11" type="ORF">EXN66_Car013299</name>
</gene>
<dbReference type="InterPro" id="IPR004937">
    <property type="entry name" value="Urea_transporter"/>
</dbReference>
<dbReference type="PIRSF" id="PIRSF016502">
    <property type="entry name" value="Urea_transporter"/>
    <property type="match status" value="1"/>
</dbReference>
<feature type="compositionally biased region" description="Basic and acidic residues" evidence="9">
    <location>
        <begin position="349"/>
        <end position="363"/>
    </location>
</feature>
<dbReference type="EMBL" id="CM015724">
    <property type="protein sequence ID" value="KAF3697619.1"/>
    <property type="molecule type" value="Genomic_DNA"/>
</dbReference>
<keyword evidence="3 8" id="KW-1003">Cell membrane</keyword>
<evidence type="ECO:0000256" key="1">
    <source>
        <dbReference type="ARBA" id="ARBA00004651"/>
    </source>
</evidence>
<comment type="subcellular location">
    <subcellularLocation>
        <location evidence="1">Cell membrane</location>
        <topology evidence="1">Multi-pass membrane protein</topology>
    </subcellularLocation>
</comment>
<proteinExistence type="inferred from homology"/>
<evidence type="ECO:0000256" key="10">
    <source>
        <dbReference type="SAM" id="Phobius"/>
    </source>
</evidence>
<dbReference type="Pfam" id="PF03253">
    <property type="entry name" value="UT"/>
    <property type="match status" value="2"/>
</dbReference>
<feature type="transmembrane region" description="Helical" evidence="10">
    <location>
        <begin position="83"/>
        <end position="102"/>
    </location>
</feature>
<reference evidence="11 12" key="1">
    <citation type="submission" date="2019-02" db="EMBL/GenBank/DDBJ databases">
        <title>Opniocepnalus argus genome.</title>
        <authorList>
            <person name="Zhou C."/>
            <person name="Xiao S."/>
        </authorList>
    </citation>
    <scope>NUCLEOTIDE SEQUENCE [LARGE SCALE GENOMIC DNA]</scope>
    <source>
        <strain evidence="11">OARG1902GOOAL</strain>
        <tissue evidence="11">Muscle</tissue>
    </source>
</reference>
<sequence length="363" mass="39181">MWMETKTEEEETRIGHASLSRRALKGLRLFTGDMKHLDEYMQDKYFVLQLAIWGLRGVTRVILANNPLSGALIMAALCWQSPWQGLLGSLGVLASTLTAVIMGQDSVFLYSGLSSLLDHWDLPVSVFPFNTIILLYLLCTGSDHPYFPHHPAIPPRALVPNDTKLNAVEVIRGIPLGVGQIFVCGALGPSLLILGAVLLYSPLLAIHALLGSAVGTLAAMSHTRQTHTNAYAICKHMQKLAGLSMAVNHGYLYSGLSGFNGALACMTIGGLCFTFNWKTHLFAIASAFISAYVGIALGNLLGTVGLPVSSWAATLTTTLMLLLTGSLAAYRIPTAQVMAPEHNLRSHRHCDAGRTREKESTDV</sequence>
<evidence type="ECO:0000256" key="2">
    <source>
        <dbReference type="ARBA" id="ARBA00005914"/>
    </source>
</evidence>
<evidence type="ECO:0000313" key="12">
    <source>
        <dbReference type="Proteomes" id="UP000503349"/>
    </source>
</evidence>
<evidence type="ECO:0000256" key="5">
    <source>
        <dbReference type="ARBA" id="ARBA00022989"/>
    </source>
</evidence>
<evidence type="ECO:0000313" key="11">
    <source>
        <dbReference type="EMBL" id="KAF3697619.1"/>
    </source>
</evidence>
<dbReference type="PANTHER" id="PTHR10464:SF9">
    <property type="entry name" value="UREA TRANSPORTER"/>
    <property type="match status" value="1"/>
</dbReference>
<keyword evidence="8" id="KW-0813">Transport</keyword>
<dbReference type="GO" id="GO:0005886">
    <property type="term" value="C:plasma membrane"/>
    <property type="evidence" value="ECO:0007669"/>
    <property type="project" value="UniProtKB-SubCell"/>
</dbReference>